<dbReference type="OrthoDB" id="9805770at2"/>
<sequence length="233" mass="24557">MDGHAIDAAAPVLVPLKGIRGSIARNMTAGWQAPRVALGMEVDMRRCQLLRTRLQERAGPGTRLSITPIVLRALALTLRNHPAMNALMRDGAIEHMPGVHLNLAVALDEGLAVPVIRDADTKSIEQLAAEAVALATGARAGKLPPKAYQGGTFTVSSLGAAGVDWFTPILNPPQVGILGLARVADRPVVQGGKLLIVPMTTLSLVFDHRAIDGNPAALFLAELKARLESCEGL</sequence>
<dbReference type="RefSeq" id="WP_093559810.1">
    <property type="nucleotide sequence ID" value="NZ_FPBO01000041.1"/>
</dbReference>
<keyword evidence="6" id="KW-1185">Reference proteome</keyword>
<keyword evidence="3" id="KW-0012">Acyltransferase</keyword>
<organism evidence="5 6">
    <name type="scientific">Pseudoduganella namucuonensis</name>
    <dbReference type="NCBI Taxonomy" id="1035707"/>
    <lineage>
        <taxon>Bacteria</taxon>
        <taxon>Pseudomonadati</taxon>
        <taxon>Pseudomonadota</taxon>
        <taxon>Betaproteobacteria</taxon>
        <taxon>Burkholderiales</taxon>
        <taxon>Oxalobacteraceae</taxon>
        <taxon>Telluria group</taxon>
        <taxon>Pseudoduganella</taxon>
    </lineage>
</organism>
<evidence type="ECO:0000256" key="1">
    <source>
        <dbReference type="ARBA" id="ARBA00001938"/>
    </source>
</evidence>
<evidence type="ECO:0000256" key="2">
    <source>
        <dbReference type="ARBA" id="ARBA00022679"/>
    </source>
</evidence>
<dbReference type="Pfam" id="PF00198">
    <property type="entry name" value="2-oxoacid_dh"/>
    <property type="match status" value="1"/>
</dbReference>
<dbReference type="GO" id="GO:0016407">
    <property type="term" value="F:acetyltransferase activity"/>
    <property type="evidence" value="ECO:0007669"/>
    <property type="project" value="TreeGrafter"/>
</dbReference>
<dbReference type="Gene3D" id="3.30.559.10">
    <property type="entry name" value="Chloramphenicol acetyltransferase-like domain"/>
    <property type="match status" value="1"/>
</dbReference>
<comment type="cofactor">
    <cofactor evidence="1">
        <name>(R)-lipoate</name>
        <dbReference type="ChEBI" id="CHEBI:83088"/>
    </cofactor>
</comment>
<dbReference type="Proteomes" id="UP000199391">
    <property type="component" value="Unassembled WGS sequence"/>
</dbReference>
<proteinExistence type="predicted"/>
<dbReference type="PANTHER" id="PTHR43178">
    <property type="entry name" value="DIHYDROLIPOAMIDE ACETYLTRANSFERASE COMPONENT OF PYRUVATE DEHYDROGENASE COMPLEX"/>
    <property type="match status" value="1"/>
</dbReference>
<evidence type="ECO:0000256" key="3">
    <source>
        <dbReference type="ARBA" id="ARBA00023315"/>
    </source>
</evidence>
<dbReference type="EMBL" id="FPBO01000041">
    <property type="protein sequence ID" value="SFV14222.1"/>
    <property type="molecule type" value="Genomic_DNA"/>
</dbReference>
<evidence type="ECO:0000313" key="5">
    <source>
        <dbReference type="EMBL" id="SFV14222.1"/>
    </source>
</evidence>
<dbReference type="STRING" id="1035707.SAMN05216552_104155"/>
<protein>
    <submittedName>
        <fullName evidence="5">Pyruvate dehydrogenase E2 component (Dihydrolipoamide acetyltransferase)</fullName>
    </submittedName>
</protein>
<dbReference type="GO" id="GO:0031405">
    <property type="term" value="F:lipoic acid binding"/>
    <property type="evidence" value="ECO:0007669"/>
    <property type="project" value="TreeGrafter"/>
</dbReference>
<evidence type="ECO:0000313" key="6">
    <source>
        <dbReference type="Proteomes" id="UP000199391"/>
    </source>
</evidence>
<feature type="domain" description="2-oxoacid dehydrogenase acyltransferase catalytic" evidence="4">
    <location>
        <begin position="14"/>
        <end position="231"/>
    </location>
</feature>
<keyword evidence="2 5" id="KW-0808">Transferase</keyword>
<reference evidence="6" key="1">
    <citation type="submission" date="2016-10" db="EMBL/GenBank/DDBJ databases">
        <authorList>
            <person name="Varghese N."/>
            <person name="Submissions S."/>
        </authorList>
    </citation>
    <scope>NUCLEOTIDE SEQUENCE [LARGE SCALE GENOMIC DNA]</scope>
    <source>
        <strain evidence="6">CGMCC 1.11014</strain>
    </source>
</reference>
<evidence type="ECO:0000259" key="4">
    <source>
        <dbReference type="Pfam" id="PF00198"/>
    </source>
</evidence>
<dbReference type="GO" id="GO:0005737">
    <property type="term" value="C:cytoplasm"/>
    <property type="evidence" value="ECO:0007669"/>
    <property type="project" value="TreeGrafter"/>
</dbReference>
<dbReference type="AlphaFoldDB" id="A0A1I7LX09"/>
<accession>A0A1I7LX09</accession>
<gene>
    <name evidence="5" type="ORF">SAMN05216552_104155</name>
</gene>
<keyword evidence="5" id="KW-0670">Pyruvate</keyword>
<dbReference type="InterPro" id="IPR050743">
    <property type="entry name" value="2-oxoacid_DH_E2_comp"/>
</dbReference>
<dbReference type="SUPFAM" id="SSF52777">
    <property type="entry name" value="CoA-dependent acyltransferases"/>
    <property type="match status" value="1"/>
</dbReference>
<dbReference type="PANTHER" id="PTHR43178:SF5">
    <property type="entry name" value="LIPOAMIDE ACYLTRANSFERASE COMPONENT OF BRANCHED-CHAIN ALPHA-KETO ACID DEHYDROGENASE COMPLEX, MITOCHONDRIAL"/>
    <property type="match status" value="1"/>
</dbReference>
<dbReference type="InterPro" id="IPR001078">
    <property type="entry name" value="2-oxoacid_DH_actylTfrase"/>
</dbReference>
<dbReference type="InterPro" id="IPR023213">
    <property type="entry name" value="CAT-like_dom_sf"/>
</dbReference>
<name>A0A1I7LX09_9BURK</name>